<dbReference type="Proteomes" id="UP000295254">
    <property type="component" value="Unassembled WGS sequence"/>
</dbReference>
<proteinExistence type="inferred from homology"/>
<name>A0A1H2NQ17_PSEVA</name>
<evidence type="ECO:0000256" key="1">
    <source>
        <dbReference type="ARBA" id="ARBA00005495"/>
    </source>
</evidence>
<protein>
    <submittedName>
        <fullName evidence="6">GFA family protein</fullName>
    </submittedName>
</protein>
<dbReference type="STRING" id="95300.SAMN05216558_2721"/>
<sequence length="145" mass="16234">MATGQCLCGTVRFSLEVEPRFFYRCHCTLCRKQTGVGHNLATLVKAPDFRWEAGQEVVKSWLKPTGYRNDFCAQCGSTVPNVLRDSPYYWIPLGLLDGKLDAECIGDFCTADAMPWDDQRSPRTHDGAPESLAFLLGELQVENRG</sequence>
<dbReference type="Gene3D" id="3.90.1590.10">
    <property type="entry name" value="glutathione-dependent formaldehyde- activating enzyme (gfa)"/>
    <property type="match status" value="1"/>
</dbReference>
<keyword evidence="3" id="KW-0862">Zinc</keyword>
<dbReference type="PROSITE" id="PS51891">
    <property type="entry name" value="CENP_V_GFA"/>
    <property type="match status" value="1"/>
</dbReference>
<keyword evidence="2" id="KW-0479">Metal-binding</keyword>
<evidence type="ECO:0000256" key="4">
    <source>
        <dbReference type="ARBA" id="ARBA00023239"/>
    </source>
</evidence>
<keyword evidence="4" id="KW-0456">Lyase</keyword>
<evidence type="ECO:0000313" key="7">
    <source>
        <dbReference type="Proteomes" id="UP000295254"/>
    </source>
</evidence>
<dbReference type="AlphaFoldDB" id="A0A1H2NQ17"/>
<accession>A0A1H2NQ17</accession>
<organism evidence="6 7">
    <name type="scientific">Pseudomonas vancouverensis</name>
    <dbReference type="NCBI Taxonomy" id="95300"/>
    <lineage>
        <taxon>Bacteria</taxon>
        <taxon>Pseudomonadati</taxon>
        <taxon>Pseudomonadota</taxon>
        <taxon>Gammaproteobacteria</taxon>
        <taxon>Pseudomonadales</taxon>
        <taxon>Pseudomonadaceae</taxon>
        <taxon>Pseudomonas</taxon>
    </lineage>
</organism>
<evidence type="ECO:0000313" key="6">
    <source>
        <dbReference type="EMBL" id="TDB64305.1"/>
    </source>
</evidence>
<dbReference type="GO" id="GO:0016846">
    <property type="term" value="F:carbon-sulfur lyase activity"/>
    <property type="evidence" value="ECO:0007669"/>
    <property type="project" value="InterPro"/>
</dbReference>
<keyword evidence="7" id="KW-1185">Reference proteome</keyword>
<evidence type="ECO:0000256" key="2">
    <source>
        <dbReference type="ARBA" id="ARBA00022723"/>
    </source>
</evidence>
<reference evidence="7" key="1">
    <citation type="journal article" date="2019" name="bioRxiv">
        <title>Bacterially produced spermidine induces plant systemic susceptibility to pathogens.</title>
        <authorList>
            <person name="Melnyk R.A."/>
            <person name="Beskrovnaya P.A."/>
            <person name="Liu Z."/>
            <person name="Song Y."/>
            <person name="Haney C.H."/>
        </authorList>
    </citation>
    <scope>NUCLEOTIDE SEQUENCE [LARGE SCALE GENOMIC DNA]</scope>
    <source>
        <strain evidence="7">Dha-51</strain>
    </source>
</reference>
<dbReference type="InterPro" id="IPR011057">
    <property type="entry name" value="Mss4-like_sf"/>
</dbReference>
<dbReference type="SUPFAM" id="SSF51316">
    <property type="entry name" value="Mss4-like"/>
    <property type="match status" value="1"/>
</dbReference>
<dbReference type="EMBL" id="RRZK01000011">
    <property type="protein sequence ID" value="TDB64305.1"/>
    <property type="molecule type" value="Genomic_DNA"/>
</dbReference>
<dbReference type="InterPro" id="IPR006913">
    <property type="entry name" value="CENP-V/GFA"/>
</dbReference>
<comment type="caution">
    <text evidence="6">The sequence shown here is derived from an EMBL/GenBank/DDBJ whole genome shotgun (WGS) entry which is preliminary data.</text>
</comment>
<comment type="similarity">
    <text evidence="1">Belongs to the Gfa family.</text>
</comment>
<dbReference type="Pfam" id="PF04828">
    <property type="entry name" value="GFA"/>
    <property type="match status" value="1"/>
</dbReference>
<feature type="domain" description="CENP-V/GFA" evidence="5">
    <location>
        <begin position="2"/>
        <end position="117"/>
    </location>
</feature>
<dbReference type="PANTHER" id="PTHR33337">
    <property type="entry name" value="GFA DOMAIN-CONTAINING PROTEIN"/>
    <property type="match status" value="1"/>
</dbReference>
<gene>
    <name evidence="6" type="ORF">EIY72_11815</name>
</gene>
<dbReference type="GO" id="GO:0046872">
    <property type="term" value="F:metal ion binding"/>
    <property type="evidence" value="ECO:0007669"/>
    <property type="project" value="UniProtKB-KW"/>
</dbReference>
<dbReference type="OrthoDB" id="4188830at2"/>
<dbReference type="PANTHER" id="PTHR33337:SF40">
    <property type="entry name" value="CENP-V_GFA DOMAIN-CONTAINING PROTEIN-RELATED"/>
    <property type="match status" value="1"/>
</dbReference>
<dbReference type="RefSeq" id="WP_093222941.1">
    <property type="nucleotide sequence ID" value="NZ_LT629803.1"/>
</dbReference>
<evidence type="ECO:0000256" key="3">
    <source>
        <dbReference type="ARBA" id="ARBA00022833"/>
    </source>
</evidence>
<evidence type="ECO:0000259" key="5">
    <source>
        <dbReference type="PROSITE" id="PS51891"/>
    </source>
</evidence>